<feature type="compositionally biased region" description="Pro residues" evidence="1">
    <location>
        <begin position="18"/>
        <end position="28"/>
    </location>
</feature>
<keyword evidence="3" id="KW-1185">Reference proteome</keyword>
<name>G8U1L3_SULAD</name>
<accession>G8U1L3</accession>
<evidence type="ECO:0000313" key="2">
    <source>
        <dbReference type="EMBL" id="AEW06618.1"/>
    </source>
</evidence>
<reference evidence="3" key="1">
    <citation type="submission" date="2011-12" db="EMBL/GenBank/DDBJ databases">
        <title>The complete genome of chromosome of Sulfobacillus acidophilus DSM 10332.</title>
        <authorList>
            <person name="Lucas S."/>
            <person name="Han J."/>
            <person name="Lapidus A."/>
            <person name="Bruce D."/>
            <person name="Goodwin L."/>
            <person name="Pitluck S."/>
            <person name="Peters L."/>
            <person name="Kyrpides N."/>
            <person name="Mavromatis K."/>
            <person name="Ivanova N."/>
            <person name="Mikhailova N."/>
            <person name="Chertkov O."/>
            <person name="Saunders E."/>
            <person name="Detter J.C."/>
            <person name="Tapia R."/>
            <person name="Han C."/>
            <person name="Land M."/>
            <person name="Hauser L."/>
            <person name="Markowitz V."/>
            <person name="Cheng J.-F."/>
            <person name="Hugenholtz P."/>
            <person name="Woyke T."/>
            <person name="Wu D."/>
            <person name="Pukall R."/>
            <person name="Gehrich-Schroeter G."/>
            <person name="Schneider S."/>
            <person name="Klenk H.-P."/>
            <person name="Eisen J.A."/>
        </authorList>
    </citation>
    <scope>NUCLEOTIDE SEQUENCE [LARGE SCALE GENOMIC DNA]</scope>
    <source>
        <strain evidence="3">ATCC 700253 / DSM 10332 / NAL</strain>
    </source>
</reference>
<dbReference type="Proteomes" id="UP000005439">
    <property type="component" value="Chromosome"/>
</dbReference>
<dbReference type="AlphaFoldDB" id="G8U1L3"/>
<protein>
    <submittedName>
        <fullName evidence="2">Uncharacterized protein</fullName>
    </submittedName>
</protein>
<dbReference type="KEGG" id="sap:Sulac_3172"/>
<gene>
    <name evidence="2" type="ordered locus">Sulac_3172</name>
</gene>
<dbReference type="PATRIC" id="fig|679936.5.peg.3281"/>
<feature type="region of interest" description="Disordered" evidence="1">
    <location>
        <begin position="1"/>
        <end position="32"/>
    </location>
</feature>
<evidence type="ECO:0000313" key="3">
    <source>
        <dbReference type="Proteomes" id="UP000005439"/>
    </source>
</evidence>
<sequence length="113" mass="12499">MAREEHEEGHRNESVAPPVKPHPKPPVSAPGSLNDAIRQELWYLDTVVSVPFRAIRRTIGRGHNPWAESIDEAVWALEGMTRLPLKILQSAFGEALQRGGPSPSANQRTEESS</sequence>
<dbReference type="HOGENOM" id="CLU_171159_0_0_9"/>
<organism evidence="2 3">
    <name type="scientific">Sulfobacillus acidophilus (strain ATCC 700253 / DSM 10332 / NAL)</name>
    <dbReference type="NCBI Taxonomy" id="679936"/>
    <lineage>
        <taxon>Bacteria</taxon>
        <taxon>Bacillati</taxon>
        <taxon>Bacillota</taxon>
        <taxon>Clostridia</taxon>
        <taxon>Eubacteriales</taxon>
        <taxon>Clostridiales Family XVII. Incertae Sedis</taxon>
        <taxon>Sulfobacillus</taxon>
    </lineage>
</organism>
<feature type="region of interest" description="Disordered" evidence="1">
    <location>
        <begin position="94"/>
        <end position="113"/>
    </location>
</feature>
<proteinExistence type="predicted"/>
<dbReference type="STRING" id="679936.Sulac_3172"/>
<feature type="compositionally biased region" description="Basic and acidic residues" evidence="1">
    <location>
        <begin position="1"/>
        <end position="13"/>
    </location>
</feature>
<evidence type="ECO:0000256" key="1">
    <source>
        <dbReference type="SAM" id="MobiDB-lite"/>
    </source>
</evidence>
<reference evidence="2 3" key="2">
    <citation type="journal article" date="2012" name="Stand. Genomic Sci.">
        <title>Complete genome sequence of the moderately thermophilic mineral-sulfide-oxidizing firmicute Sulfobacillus acidophilus type strain (NAL(T)).</title>
        <authorList>
            <person name="Anderson I."/>
            <person name="Chertkov O."/>
            <person name="Chen A."/>
            <person name="Saunders E."/>
            <person name="Lapidus A."/>
            <person name="Nolan M."/>
            <person name="Lucas S."/>
            <person name="Hammon N."/>
            <person name="Deshpande S."/>
            <person name="Cheng J.F."/>
            <person name="Han C."/>
            <person name="Tapia R."/>
            <person name="Goodwin L.A."/>
            <person name="Pitluck S."/>
            <person name="Liolios K."/>
            <person name="Pagani I."/>
            <person name="Ivanova N."/>
            <person name="Mikhailova N."/>
            <person name="Pati A."/>
            <person name="Palaniappan K."/>
            <person name="Land M."/>
            <person name="Pan C."/>
            <person name="Rohde M."/>
            <person name="Pukall R."/>
            <person name="Goker M."/>
            <person name="Detter J.C."/>
            <person name="Woyke T."/>
            <person name="Bristow J."/>
            <person name="Eisen J.A."/>
            <person name="Markowitz V."/>
            <person name="Hugenholtz P."/>
            <person name="Kyrpides N.C."/>
            <person name="Klenk H.P."/>
            <person name="Mavromatis K."/>
        </authorList>
    </citation>
    <scope>NUCLEOTIDE SEQUENCE [LARGE SCALE GENOMIC DNA]</scope>
    <source>
        <strain evidence="3">ATCC 700253 / DSM 10332 / NAL</strain>
    </source>
</reference>
<dbReference type="EMBL" id="CP003179">
    <property type="protein sequence ID" value="AEW06618.1"/>
    <property type="molecule type" value="Genomic_DNA"/>
</dbReference>